<gene>
    <name evidence="2" type="ORF">ARMOST_12819</name>
</gene>
<feature type="region of interest" description="Disordered" evidence="1">
    <location>
        <begin position="67"/>
        <end position="165"/>
    </location>
</feature>
<keyword evidence="3" id="KW-1185">Reference proteome</keyword>
<feature type="region of interest" description="Disordered" evidence="1">
    <location>
        <begin position="1"/>
        <end position="23"/>
    </location>
</feature>
<evidence type="ECO:0000313" key="3">
    <source>
        <dbReference type="Proteomes" id="UP000219338"/>
    </source>
</evidence>
<organism evidence="2 3">
    <name type="scientific">Armillaria ostoyae</name>
    <name type="common">Armillaria root rot fungus</name>
    <dbReference type="NCBI Taxonomy" id="47428"/>
    <lineage>
        <taxon>Eukaryota</taxon>
        <taxon>Fungi</taxon>
        <taxon>Dikarya</taxon>
        <taxon>Basidiomycota</taxon>
        <taxon>Agaricomycotina</taxon>
        <taxon>Agaricomycetes</taxon>
        <taxon>Agaricomycetidae</taxon>
        <taxon>Agaricales</taxon>
        <taxon>Marasmiineae</taxon>
        <taxon>Physalacriaceae</taxon>
        <taxon>Armillaria</taxon>
    </lineage>
</organism>
<feature type="compositionally biased region" description="Acidic residues" evidence="1">
    <location>
        <begin position="129"/>
        <end position="155"/>
    </location>
</feature>
<evidence type="ECO:0000313" key="2">
    <source>
        <dbReference type="EMBL" id="SJL09441.1"/>
    </source>
</evidence>
<feature type="compositionally biased region" description="Basic and acidic residues" evidence="1">
    <location>
        <begin position="156"/>
        <end position="165"/>
    </location>
</feature>
<dbReference type="AlphaFoldDB" id="A0A284RL22"/>
<name>A0A284RL22_ARMOS</name>
<evidence type="ECO:0000256" key="1">
    <source>
        <dbReference type="SAM" id="MobiDB-lite"/>
    </source>
</evidence>
<reference evidence="3" key="1">
    <citation type="journal article" date="2017" name="Nat. Ecol. Evol.">
        <title>Genome expansion and lineage-specific genetic innovations in the forest pathogenic fungi Armillaria.</title>
        <authorList>
            <person name="Sipos G."/>
            <person name="Prasanna A.N."/>
            <person name="Walter M.C."/>
            <person name="O'Connor E."/>
            <person name="Balint B."/>
            <person name="Krizsan K."/>
            <person name="Kiss B."/>
            <person name="Hess J."/>
            <person name="Varga T."/>
            <person name="Slot J."/>
            <person name="Riley R."/>
            <person name="Boka B."/>
            <person name="Rigling D."/>
            <person name="Barry K."/>
            <person name="Lee J."/>
            <person name="Mihaltcheva S."/>
            <person name="LaButti K."/>
            <person name="Lipzen A."/>
            <person name="Waldron R."/>
            <person name="Moloney N.M."/>
            <person name="Sperisen C."/>
            <person name="Kredics L."/>
            <person name="Vagvoelgyi C."/>
            <person name="Patrignani A."/>
            <person name="Fitzpatrick D."/>
            <person name="Nagy I."/>
            <person name="Doyle S."/>
            <person name="Anderson J.B."/>
            <person name="Grigoriev I.V."/>
            <person name="Gueldener U."/>
            <person name="Muensterkoetter M."/>
            <person name="Nagy L.G."/>
        </authorList>
    </citation>
    <scope>NUCLEOTIDE SEQUENCE [LARGE SCALE GENOMIC DNA]</scope>
    <source>
        <strain evidence="3">C18/9</strain>
    </source>
</reference>
<sequence length="320" mass="35632">MAFHAHERNRWVSRPDTTGGEHYLGHNAFVDRQDSPEPSSESSLTATTEYAMTATVVEVDSPPYLYIDITTPPSSPSPDPVQPPVVSNTVAPARGDSSPLRAEFPTPPRRILGPSVHPFEIRTLQRWPEDDESSSEEDESSSEEDESSSEDDEPSSEDKASSHAEEELQMLAASFGSKKPKAHGKRLDTYWVVTQGKIMGIYDDKDEMQDTNAGFHTVQMRGFTTLNAARGAWDHAWRNEKIAYCASGLSSANEPDANDNIELFWVVLEGITPGIHRNHADTMAAVGEYNPYLLRIAWNMADAYEIQNWGISHGLIKYHR</sequence>
<accession>A0A284RL22</accession>
<feature type="compositionally biased region" description="Basic and acidic residues" evidence="1">
    <location>
        <begin position="1"/>
        <end position="10"/>
    </location>
</feature>
<feature type="compositionally biased region" description="Pro residues" evidence="1">
    <location>
        <begin position="73"/>
        <end position="83"/>
    </location>
</feature>
<protein>
    <submittedName>
        <fullName evidence="2">Uncharacterized protein</fullName>
    </submittedName>
</protein>
<dbReference type="Proteomes" id="UP000219338">
    <property type="component" value="Unassembled WGS sequence"/>
</dbReference>
<dbReference type="OrthoDB" id="3254429at2759"/>
<proteinExistence type="predicted"/>
<dbReference type="EMBL" id="FUEG01000010">
    <property type="protein sequence ID" value="SJL09441.1"/>
    <property type="molecule type" value="Genomic_DNA"/>
</dbReference>